<keyword evidence="5" id="KW-0804">Transcription</keyword>
<sequence>MHRSVKHSSSRIFSPLVIFHDDPAVYAWETQQRRYLIEQHREKTMHMLNYNASLWAGPNETKEEKAKEEVMANGNEEHAANNPSQPIDMLPSTSTSSAASSSSSSSTSSDSDSSITTFHTSTSPSLTLLEPVTRSSTPPPLFLKCDEPKTEPKRRRRGNLPKEVTEFLKHWLVQHKKHPYPTEKEKMDLAYRTGLTVNQISNWFINARRRILQPMLESENMVEQQQQQQFMVDQKRRQQLDIYAYHGFTESHQDNTRRWQLQRTKLPNILL</sequence>
<feature type="region of interest" description="Disordered" evidence="9">
    <location>
        <begin position="59"/>
        <end position="161"/>
    </location>
</feature>
<evidence type="ECO:0000256" key="6">
    <source>
        <dbReference type="ARBA" id="ARBA00023242"/>
    </source>
</evidence>
<feature type="domain" description="Homeobox" evidence="10">
    <location>
        <begin position="151"/>
        <end position="214"/>
    </location>
</feature>
<comment type="caution">
    <text evidence="11">The sequence shown here is derived from an EMBL/GenBank/DDBJ whole genome shotgun (WGS) entry which is preliminary data.</text>
</comment>
<comment type="subcellular location">
    <subcellularLocation>
        <location evidence="1 8">Nucleus</location>
    </subcellularLocation>
</comment>
<dbReference type="GO" id="GO:0003677">
    <property type="term" value="F:DNA binding"/>
    <property type="evidence" value="ECO:0007669"/>
    <property type="project" value="UniProtKB-UniRule"/>
</dbReference>
<keyword evidence="4 8" id="KW-0371">Homeobox</keyword>
<protein>
    <recommendedName>
        <fullName evidence="10">Homeobox domain-containing protein</fullName>
    </recommendedName>
</protein>
<comment type="similarity">
    <text evidence="7">Belongs to the TALE/TGIF homeobox family.</text>
</comment>
<evidence type="ECO:0000256" key="3">
    <source>
        <dbReference type="ARBA" id="ARBA00023125"/>
    </source>
</evidence>
<evidence type="ECO:0000256" key="7">
    <source>
        <dbReference type="ARBA" id="ARBA00038021"/>
    </source>
</evidence>
<dbReference type="SUPFAM" id="SSF46689">
    <property type="entry name" value="Homeodomain-like"/>
    <property type="match status" value="1"/>
</dbReference>
<organism evidence="11 12">
    <name type="scientific">Apophysomyces ossiformis</name>
    <dbReference type="NCBI Taxonomy" id="679940"/>
    <lineage>
        <taxon>Eukaryota</taxon>
        <taxon>Fungi</taxon>
        <taxon>Fungi incertae sedis</taxon>
        <taxon>Mucoromycota</taxon>
        <taxon>Mucoromycotina</taxon>
        <taxon>Mucoromycetes</taxon>
        <taxon>Mucorales</taxon>
        <taxon>Mucorineae</taxon>
        <taxon>Mucoraceae</taxon>
        <taxon>Apophysomyces</taxon>
    </lineage>
</organism>
<dbReference type="GO" id="GO:0005634">
    <property type="term" value="C:nucleus"/>
    <property type="evidence" value="ECO:0007669"/>
    <property type="project" value="UniProtKB-SubCell"/>
</dbReference>
<accession>A0A8H7BX61</accession>
<keyword evidence="2" id="KW-0805">Transcription regulation</keyword>
<evidence type="ECO:0000259" key="10">
    <source>
        <dbReference type="PROSITE" id="PS50071"/>
    </source>
</evidence>
<gene>
    <name evidence="11" type="ORF">EC973_003804</name>
</gene>
<dbReference type="OrthoDB" id="10056939at2759"/>
<dbReference type="InterPro" id="IPR009057">
    <property type="entry name" value="Homeodomain-like_sf"/>
</dbReference>
<dbReference type="Pfam" id="PF05920">
    <property type="entry name" value="Homeobox_KN"/>
    <property type="match status" value="1"/>
</dbReference>
<evidence type="ECO:0000256" key="1">
    <source>
        <dbReference type="ARBA" id="ARBA00004123"/>
    </source>
</evidence>
<feature type="compositionally biased region" description="Low complexity" evidence="9">
    <location>
        <begin position="92"/>
        <end position="125"/>
    </location>
</feature>
<evidence type="ECO:0000313" key="11">
    <source>
        <dbReference type="EMBL" id="KAF7729726.1"/>
    </source>
</evidence>
<evidence type="ECO:0000256" key="4">
    <source>
        <dbReference type="ARBA" id="ARBA00023155"/>
    </source>
</evidence>
<name>A0A8H7BX61_9FUNG</name>
<keyword evidence="6 8" id="KW-0539">Nucleus</keyword>
<evidence type="ECO:0000313" key="12">
    <source>
        <dbReference type="Proteomes" id="UP000605846"/>
    </source>
</evidence>
<evidence type="ECO:0000256" key="2">
    <source>
        <dbReference type="ARBA" id="ARBA00023015"/>
    </source>
</evidence>
<evidence type="ECO:0000256" key="8">
    <source>
        <dbReference type="PROSITE-ProRule" id="PRU00108"/>
    </source>
</evidence>
<dbReference type="GO" id="GO:0006355">
    <property type="term" value="P:regulation of DNA-templated transcription"/>
    <property type="evidence" value="ECO:0007669"/>
    <property type="project" value="InterPro"/>
</dbReference>
<dbReference type="InterPro" id="IPR001356">
    <property type="entry name" value="HD"/>
</dbReference>
<dbReference type="PANTHER" id="PTHR11850">
    <property type="entry name" value="HOMEOBOX PROTEIN TRANSCRIPTION FACTORS"/>
    <property type="match status" value="1"/>
</dbReference>
<dbReference type="CDD" id="cd00086">
    <property type="entry name" value="homeodomain"/>
    <property type="match status" value="1"/>
</dbReference>
<evidence type="ECO:0000256" key="9">
    <source>
        <dbReference type="SAM" id="MobiDB-lite"/>
    </source>
</evidence>
<keyword evidence="3 8" id="KW-0238">DNA-binding</keyword>
<dbReference type="AlphaFoldDB" id="A0A8H7BX61"/>
<feature type="DNA-binding region" description="Homeobox" evidence="8">
    <location>
        <begin position="153"/>
        <end position="215"/>
    </location>
</feature>
<evidence type="ECO:0000256" key="5">
    <source>
        <dbReference type="ARBA" id="ARBA00023163"/>
    </source>
</evidence>
<proteinExistence type="inferred from homology"/>
<dbReference type="SMART" id="SM00389">
    <property type="entry name" value="HOX"/>
    <property type="match status" value="1"/>
</dbReference>
<dbReference type="Proteomes" id="UP000605846">
    <property type="component" value="Unassembled WGS sequence"/>
</dbReference>
<dbReference type="EMBL" id="JABAYA010000022">
    <property type="protein sequence ID" value="KAF7729726.1"/>
    <property type="molecule type" value="Genomic_DNA"/>
</dbReference>
<reference evidence="11" key="1">
    <citation type="submission" date="2020-01" db="EMBL/GenBank/DDBJ databases">
        <title>Genome Sequencing of Three Apophysomyces-Like Fungal Strains Confirms a Novel Fungal Genus in the Mucoromycota with divergent Burkholderia-like Endosymbiotic Bacteria.</title>
        <authorList>
            <person name="Stajich J.E."/>
            <person name="Macias A.M."/>
            <person name="Carter-House D."/>
            <person name="Lovett B."/>
            <person name="Kasson L.R."/>
            <person name="Berry K."/>
            <person name="Grigoriev I."/>
            <person name="Chang Y."/>
            <person name="Spatafora J."/>
            <person name="Kasson M.T."/>
        </authorList>
    </citation>
    <scope>NUCLEOTIDE SEQUENCE</scope>
    <source>
        <strain evidence="11">NRRL A-21654</strain>
    </source>
</reference>
<dbReference type="FunFam" id="1.10.10.60:FF:000059">
    <property type="entry name" value="TGFB-induced factor homeobox 1"/>
    <property type="match status" value="1"/>
</dbReference>
<dbReference type="InterPro" id="IPR050224">
    <property type="entry name" value="TALE_homeobox"/>
</dbReference>
<dbReference type="InterPro" id="IPR008422">
    <property type="entry name" value="KN_HD"/>
</dbReference>
<feature type="compositionally biased region" description="Basic and acidic residues" evidence="9">
    <location>
        <begin position="60"/>
        <end position="79"/>
    </location>
</feature>
<keyword evidence="12" id="KW-1185">Reference proteome</keyword>
<dbReference type="Gene3D" id="1.10.10.60">
    <property type="entry name" value="Homeodomain-like"/>
    <property type="match status" value="1"/>
</dbReference>
<dbReference type="PROSITE" id="PS50071">
    <property type="entry name" value="HOMEOBOX_2"/>
    <property type="match status" value="1"/>
</dbReference>